<reference evidence="1" key="1">
    <citation type="submission" date="2024-09" db="EMBL/GenBank/DDBJ databases">
        <title>Black Yeasts Isolated from many extreme environments.</title>
        <authorList>
            <person name="Coleine C."/>
            <person name="Stajich J.E."/>
            <person name="Selbmann L."/>
        </authorList>
    </citation>
    <scope>NUCLEOTIDE SEQUENCE</scope>
    <source>
        <strain evidence="1">CCFEE 5737</strain>
    </source>
</reference>
<sequence>SSTQTLAPATMVKVYTREGDFYEVDENIISQLSPTLFDSIETSKHTIALDIYNEMMDAFFFWLRTRSFQTGSQVMETLTVPHLLADVVDNGDDDGLLGHSDNVEAAGKIWTYEQLLELYAFATDEERTACGEARRLREKVTSTDSGHREGDDSAHDHGVTESEERTEGHTQGSSSTFVNSLSTDTNREASHGAQGFIGSLNATRDLEFKGVAQLGDSRSTGQARPSMAPSTGLLRDFRTPSYVESDVAHSLAGFQTRHKEGEDRVSLKEQPSNHPAPLPTPPRDAADRSPEDDESGEESVAIVLTPSESNDSDEEGSEDGEESSDEGSDDDEDENGDEEAHSAELEEILALYADADPILKQNFIREWTADKQEAAGPAKAYWPDWLGGEEDDAVDEDDLPPQVSPERKRKEPASSSASQAGSSRRRVR</sequence>
<evidence type="ECO:0000313" key="1">
    <source>
        <dbReference type="EMBL" id="KAK3076860.1"/>
    </source>
</evidence>
<comment type="caution">
    <text evidence="1">The sequence shown here is derived from an EMBL/GenBank/DDBJ whole genome shotgun (WGS) entry which is preliminary data.</text>
</comment>
<feature type="non-terminal residue" evidence="1">
    <location>
        <position position="1"/>
    </location>
</feature>
<organism evidence="1 2">
    <name type="scientific">Coniosporium uncinatum</name>
    <dbReference type="NCBI Taxonomy" id="93489"/>
    <lineage>
        <taxon>Eukaryota</taxon>
        <taxon>Fungi</taxon>
        <taxon>Dikarya</taxon>
        <taxon>Ascomycota</taxon>
        <taxon>Pezizomycotina</taxon>
        <taxon>Dothideomycetes</taxon>
        <taxon>Dothideomycetes incertae sedis</taxon>
        <taxon>Coniosporium</taxon>
    </lineage>
</organism>
<dbReference type="EMBL" id="JAWDJW010003466">
    <property type="protein sequence ID" value="KAK3076860.1"/>
    <property type="molecule type" value="Genomic_DNA"/>
</dbReference>
<protein>
    <submittedName>
        <fullName evidence="1">Uncharacterized protein</fullName>
    </submittedName>
</protein>
<dbReference type="Proteomes" id="UP001186974">
    <property type="component" value="Unassembled WGS sequence"/>
</dbReference>
<proteinExistence type="predicted"/>
<name>A0ACC3DJX8_9PEZI</name>
<evidence type="ECO:0000313" key="2">
    <source>
        <dbReference type="Proteomes" id="UP001186974"/>
    </source>
</evidence>
<gene>
    <name evidence="1" type="ORF">LTS18_011794</name>
</gene>
<keyword evidence="2" id="KW-1185">Reference proteome</keyword>
<accession>A0ACC3DJX8</accession>